<evidence type="ECO:0000313" key="5">
    <source>
        <dbReference type="Proteomes" id="UP000191554"/>
    </source>
</evidence>
<comment type="cofactor">
    <cofactor evidence="1">
        <name>Mg(2+)</name>
        <dbReference type="ChEBI" id="CHEBI:18420"/>
    </cofactor>
</comment>
<evidence type="ECO:0000256" key="1">
    <source>
        <dbReference type="ARBA" id="ARBA00001946"/>
    </source>
</evidence>
<dbReference type="AlphaFoldDB" id="A0A1V4SQ15"/>
<dbReference type="GO" id="GO:0016787">
    <property type="term" value="F:hydrolase activity"/>
    <property type="evidence" value="ECO:0007669"/>
    <property type="project" value="UniProtKB-KW"/>
</dbReference>
<dbReference type="PROSITE" id="PS51462">
    <property type="entry name" value="NUDIX"/>
    <property type="match status" value="1"/>
</dbReference>
<dbReference type="InterPro" id="IPR000086">
    <property type="entry name" value="NUDIX_hydrolase_dom"/>
</dbReference>
<organism evidence="4 5">
    <name type="scientific">Ruminiclostridium hungatei</name>
    <name type="common">Clostridium hungatei</name>
    <dbReference type="NCBI Taxonomy" id="48256"/>
    <lineage>
        <taxon>Bacteria</taxon>
        <taxon>Bacillati</taxon>
        <taxon>Bacillota</taxon>
        <taxon>Clostridia</taxon>
        <taxon>Eubacteriales</taxon>
        <taxon>Oscillospiraceae</taxon>
        <taxon>Ruminiclostridium</taxon>
    </lineage>
</organism>
<dbReference type="STRING" id="48256.CLHUN_04730"/>
<name>A0A1V4SQ15_RUMHU</name>
<evidence type="ECO:0000313" key="4">
    <source>
        <dbReference type="EMBL" id="OPX45998.1"/>
    </source>
</evidence>
<sequence>MEFGESAEETVIREVSEETGLTIKPVKLLDTWNSVKEDYQITGIIYSCIIEKGEVRLSAEHDRYEWLNADATEIDKLHKVFREKMVNWDWNKLL</sequence>
<keyword evidence="2" id="KW-0378">Hydrolase</keyword>
<comment type="caution">
    <text evidence="4">The sequence shown here is derived from an EMBL/GenBank/DDBJ whole genome shotgun (WGS) entry which is preliminary data.</text>
</comment>
<protein>
    <submittedName>
        <fullName evidence="4">Dihydroneopterin triphosphate pyrophosphatase</fullName>
    </submittedName>
</protein>
<dbReference type="PANTHER" id="PTHR43046">
    <property type="entry name" value="GDP-MANNOSE MANNOSYL HYDROLASE"/>
    <property type="match status" value="1"/>
</dbReference>
<proteinExistence type="predicted"/>
<accession>A0A1V4SQ15</accession>
<evidence type="ECO:0000259" key="3">
    <source>
        <dbReference type="PROSITE" id="PS51462"/>
    </source>
</evidence>
<dbReference type="EMBL" id="MZGX01000002">
    <property type="protein sequence ID" value="OPX45998.1"/>
    <property type="molecule type" value="Genomic_DNA"/>
</dbReference>
<evidence type="ECO:0000256" key="2">
    <source>
        <dbReference type="ARBA" id="ARBA00022801"/>
    </source>
</evidence>
<dbReference type="InterPro" id="IPR015797">
    <property type="entry name" value="NUDIX_hydrolase-like_dom_sf"/>
</dbReference>
<gene>
    <name evidence="4" type="ORF">CLHUN_04730</name>
</gene>
<dbReference type="Gene3D" id="3.90.79.10">
    <property type="entry name" value="Nucleoside Triphosphate Pyrophosphohydrolase"/>
    <property type="match status" value="1"/>
</dbReference>
<keyword evidence="5" id="KW-1185">Reference proteome</keyword>
<reference evidence="4 5" key="1">
    <citation type="submission" date="2017-03" db="EMBL/GenBank/DDBJ databases">
        <title>Genome sequence of Clostridium hungatei DSM 14427.</title>
        <authorList>
            <person name="Poehlein A."/>
            <person name="Daniel R."/>
        </authorList>
    </citation>
    <scope>NUCLEOTIDE SEQUENCE [LARGE SCALE GENOMIC DNA]</scope>
    <source>
        <strain evidence="4 5">DSM 14427</strain>
    </source>
</reference>
<dbReference type="Pfam" id="PF00293">
    <property type="entry name" value="NUDIX"/>
    <property type="match status" value="1"/>
</dbReference>
<dbReference type="PANTHER" id="PTHR43046:SF14">
    <property type="entry name" value="MUTT_NUDIX FAMILY PROTEIN"/>
    <property type="match status" value="1"/>
</dbReference>
<feature type="domain" description="Nudix hydrolase" evidence="3">
    <location>
        <begin position="1"/>
        <end position="93"/>
    </location>
</feature>
<dbReference type="Proteomes" id="UP000191554">
    <property type="component" value="Unassembled WGS sequence"/>
</dbReference>
<dbReference type="SUPFAM" id="SSF55811">
    <property type="entry name" value="Nudix"/>
    <property type="match status" value="1"/>
</dbReference>